<keyword evidence="2" id="KW-0560">Oxidoreductase</keyword>
<dbReference type="PROSITE" id="PS00061">
    <property type="entry name" value="ADH_SHORT"/>
    <property type="match status" value="1"/>
</dbReference>
<organism evidence="4 5">
    <name type="scientific">Leifsonia soli</name>
    <dbReference type="NCBI Taxonomy" id="582665"/>
    <lineage>
        <taxon>Bacteria</taxon>
        <taxon>Bacillati</taxon>
        <taxon>Actinomycetota</taxon>
        <taxon>Actinomycetes</taxon>
        <taxon>Micrococcales</taxon>
        <taxon>Microbacteriaceae</taxon>
        <taxon>Leifsonia</taxon>
    </lineage>
</organism>
<dbReference type="InterPro" id="IPR051122">
    <property type="entry name" value="SDR_DHRS6-like"/>
</dbReference>
<dbReference type="CDD" id="cd05233">
    <property type="entry name" value="SDR_c"/>
    <property type="match status" value="1"/>
</dbReference>
<accession>A0A852T138</accession>
<dbReference type="PANTHER" id="PTHR43477">
    <property type="entry name" value="DIHYDROANTICAPSIN 7-DEHYDROGENASE"/>
    <property type="match status" value="1"/>
</dbReference>
<evidence type="ECO:0000256" key="1">
    <source>
        <dbReference type="ARBA" id="ARBA00006484"/>
    </source>
</evidence>
<proteinExistence type="inferred from homology"/>
<dbReference type="FunFam" id="3.40.50.720:FF:000084">
    <property type="entry name" value="Short-chain dehydrogenase reductase"/>
    <property type="match status" value="1"/>
</dbReference>
<dbReference type="SUPFAM" id="SSF51735">
    <property type="entry name" value="NAD(P)-binding Rossmann-fold domains"/>
    <property type="match status" value="1"/>
</dbReference>
<dbReference type="EMBL" id="JACCBJ010000001">
    <property type="protein sequence ID" value="NYD74601.1"/>
    <property type="molecule type" value="Genomic_DNA"/>
</dbReference>
<dbReference type="Proteomes" id="UP000589620">
    <property type="component" value="Unassembled WGS sequence"/>
</dbReference>
<reference evidence="4 5" key="1">
    <citation type="submission" date="2020-07" db="EMBL/GenBank/DDBJ databases">
        <title>Sequencing the genomes of 1000 actinobacteria strains.</title>
        <authorList>
            <person name="Klenk H.-P."/>
        </authorList>
    </citation>
    <scope>NUCLEOTIDE SEQUENCE [LARGE SCALE GENOMIC DNA]</scope>
    <source>
        <strain evidence="4 5">DSM 23871</strain>
    </source>
</reference>
<sequence length="251" mass="25830">MRIDDGRFDGARVIVTGAGSGIGRATALRLLAEGATVIGTDISESRLSALAEEAATERLIAVAGDVSDESVVGRVVQAADGAVTSLANIAGIMDDFLPPAEVEDEVWDRVLRVNLTAVMRLTRAVLPAMVERGAGTIVNVSSEAGLRGSAAGAAYTASKHAVIGLTRSTAFFYAGKGVRCNAVAPGATITNIQAEFRSAFAGERMAPYMQTNVPQPATADELAAAIAWLLSDDSANVNGAVLPSDNGWSVI</sequence>
<name>A0A852T138_9MICO</name>
<dbReference type="Pfam" id="PF00106">
    <property type="entry name" value="adh_short"/>
    <property type="match status" value="1"/>
</dbReference>
<dbReference type="GO" id="GO:0016491">
    <property type="term" value="F:oxidoreductase activity"/>
    <property type="evidence" value="ECO:0007669"/>
    <property type="project" value="UniProtKB-KW"/>
</dbReference>
<dbReference type="InterPro" id="IPR020904">
    <property type="entry name" value="Sc_DH/Rdtase_CS"/>
</dbReference>
<evidence type="ECO:0000313" key="5">
    <source>
        <dbReference type="Proteomes" id="UP000589620"/>
    </source>
</evidence>
<evidence type="ECO:0000313" key="4">
    <source>
        <dbReference type="EMBL" id="NYD74601.1"/>
    </source>
</evidence>
<gene>
    <name evidence="4" type="ORF">BJ963_002120</name>
</gene>
<comment type="caution">
    <text evidence="4">The sequence shown here is derived from an EMBL/GenBank/DDBJ whole genome shotgun (WGS) entry which is preliminary data.</text>
</comment>
<dbReference type="PRINTS" id="PR00080">
    <property type="entry name" value="SDRFAMILY"/>
</dbReference>
<comment type="similarity">
    <text evidence="1 3">Belongs to the short-chain dehydrogenases/reductases (SDR) family.</text>
</comment>
<keyword evidence="5" id="KW-1185">Reference proteome</keyword>
<evidence type="ECO:0000256" key="2">
    <source>
        <dbReference type="ARBA" id="ARBA00023002"/>
    </source>
</evidence>
<protein>
    <submittedName>
        <fullName evidence="4">NAD(P)-dependent dehydrogenase (Short-subunit alcohol dehydrogenase family)</fullName>
    </submittedName>
</protein>
<dbReference type="Gene3D" id="3.40.50.720">
    <property type="entry name" value="NAD(P)-binding Rossmann-like Domain"/>
    <property type="match status" value="1"/>
</dbReference>
<evidence type="ECO:0000256" key="3">
    <source>
        <dbReference type="RuleBase" id="RU000363"/>
    </source>
</evidence>
<dbReference type="PRINTS" id="PR00081">
    <property type="entry name" value="GDHRDH"/>
</dbReference>
<dbReference type="RefSeq" id="WP_179456509.1">
    <property type="nucleotide sequence ID" value="NZ_BAAAPX010000001.1"/>
</dbReference>
<dbReference type="InterPro" id="IPR036291">
    <property type="entry name" value="NAD(P)-bd_dom_sf"/>
</dbReference>
<dbReference type="AlphaFoldDB" id="A0A852T138"/>
<dbReference type="InterPro" id="IPR002347">
    <property type="entry name" value="SDR_fam"/>
</dbReference>
<dbReference type="PANTHER" id="PTHR43477:SF1">
    <property type="entry name" value="DIHYDROANTICAPSIN 7-DEHYDROGENASE"/>
    <property type="match status" value="1"/>
</dbReference>